<protein>
    <submittedName>
        <fullName evidence="1">Uncharacterized protein</fullName>
    </submittedName>
</protein>
<dbReference type="EMBL" id="JACSQA010000021">
    <property type="protein sequence ID" value="MBD8027596.1"/>
    <property type="molecule type" value="Genomic_DNA"/>
</dbReference>
<accession>A0ABR8XEC4</accession>
<proteinExistence type="predicted"/>
<organism evidence="1 2">
    <name type="scientific">Ureibacillus galli</name>
    <dbReference type="NCBI Taxonomy" id="2762222"/>
    <lineage>
        <taxon>Bacteria</taxon>
        <taxon>Bacillati</taxon>
        <taxon>Bacillota</taxon>
        <taxon>Bacilli</taxon>
        <taxon>Bacillales</taxon>
        <taxon>Caryophanaceae</taxon>
        <taxon>Ureibacillus</taxon>
    </lineage>
</organism>
<reference evidence="1 2" key="1">
    <citation type="submission" date="2020-08" db="EMBL/GenBank/DDBJ databases">
        <title>A Genomic Blueprint of the Chicken Gut Microbiome.</title>
        <authorList>
            <person name="Gilroy R."/>
            <person name="Ravi A."/>
            <person name="Getino M."/>
            <person name="Pursley I."/>
            <person name="Horton D.L."/>
            <person name="Alikhan N.-F."/>
            <person name="Baker D."/>
            <person name="Gharbi K."/>
            <person name="Hall N."/>
            <person name="Watson M."/>
            <person name="Adriaenssens E.M."/>
            <person name="Foster-Nyarko E."/>
            <person name="Jarju S."/>
            <person name="Secka A."/>
            <person name="Antonio M."/>
            <person name="Oren A."/>
            <person name="Chaudhuri R."/>
            <person name="La Ragione R.M."/>
            <person name="Hildebrand F."/>
            <person name="Pallen M.J."/>
        </authorList>
    </citation>
    <scope>NUCLEOTIDE SEQUENCE [LARGE SCALE GENOMIC DNA]</scope>
    <source>
        <strain evidence="1 2">Re31</strain>
    </source>
</reference>
<comment type="caution">
    <text evidence="1">The sequence shown here is derived from an EMBL/GenBank/DDBJ whole genome shotgun (WGS) entry which is preliminary data.</text>
</comment>
<evidence type="ECO:0000313" key="2">
    <source>
        <dbReference type="Proteomes" id="UP000640930"/>
    </source>
</evidence>
<sequence>MLEKINLLEDEEENETTIDLEELKQYIQQKLTPEQPLTELTSEILARFIKVIKVKQTAN</sequence>
<gene>
    <name evidence="1" type="ORF">H9636_13125</name>
</gene>
<evidence type="ECO:0000313" key="1">
    <source>
        <dbReference type="EMBL" id="MBD8027596.1"/>
    </source>
</evidence>
<name>A0ABR8XEC4_9BACL</name>
<keyword evidence="2" id="KW-1185">Reference proteome</keyword>
<dbReference type="Proteomes" id="UP000640930">
    <property type="component" value="Unassembled WGS sequence"/>
</dbReference>